<dbReference type="STRING" id="35818.HPU229336_07835"/>
<sequence length="318" mass="36111">MFRIIGMFLLFLGSVFGLEPSYQLKLENNIIDVNYVENRLLVGTDFGEVIEVKFEKEFENITKKVVLKLPDISNFFGDFYPPKVFSVDFLEGRLLVNSEGSEGTKNLFVFKEQLEKLPIALNIKKAAFIDKDKIFLGLMSNEILLYDLKDSKILYQKQLSEATFSDFTLSEDKKYFLVSCESGILYYGKTLNGEILKEFSGLNKDNVYEAKMGFQGSDIVIIAAGQDRRVGVYFGNRMQDYTKEADFLVYSVGLSLDGKIGAYMKNEMSDIAVFEINGGKEMAILKGHKNLLNSIIFIDDENIVSAEDGKNILFWKLP</sequence>
<dbReference type="Gene3D" id="2.130.10.10">
    <property type="entry name" value="YVTN repeat-like/Quinoprotein amine dehydrogenase"/>
    <property type="match status" value="1"/>
</dbReference>
<accession>A0A0N1EC14</accession>
<proteinExistence type="predicted"/>
<organism evidence="1 2">
    <name type="scientific">Helicobacter pullorum</name>
    <dbReference type="NCBI Taxonomy" id="35818"/>
    <lineage>
        <taxon>Bacteria</taxon>
        <taxon>Pseudomonadati</taxon>
        <taxon>Campylobacterota</taxon>
        <taxon>Epsilonproteobacteria</taxon>
        <taxon>Campylobacterales</taxon>
        <taxon>Helicobacteraceae</taxon>
        <taxon>Helicobacter</taxon>
    </lineage>
</organism>
<dbReference type="SUPFAM" id="SSF50978">
    <property type="entry name" value="WD40 repeat-like"/>
    <property type="match status" value="1"/>
</dbReference>
<evidence type="ECO:0000313" key="1">
    <source>
        <dbReference type="EMBL" id="KPH56330.1"/>
    </source>
</evidence>
<dbReference type="EMBL" id="JNOC01000016">
    <property type="protein sequence ID" value="KPH56330.1"/>
    <property type="molecule type" value="Genomic_DNA"/>
</dbReference>
<evidence type="ECO:0000313" key="2">
    <source>
        <dbReference type="Proteomes" id="UP000037997"/>
    </source>
</evidence>
<protein>
    <submittedName>
        <fullName evidence="1">Nitrate reductase</fullName>
    </submittedName>
</protein>
<dbReference type="InterPro" id="IPR036322">
    <property type="entry name" value="WD40_repeat_dom_sf"/>
</dbReference>
<name>A0A0N1EC14_9HELI</name>
<gene>
    <name evidence="1" type="ORF">HPU229334_02755</name>
</gene>
<dbReference type="InterPro" id="IPR015943">
    <property type="entry name" value="WD40/YVTN_repeat-like_dom_sf"/>
</dbReference>
<comment type="caution">
    <text evidence="1">The sequence shown here is derived from an EMBL/GenBank/DDBJ whole genome shotgun (WGS) entry which is preliminary data.</text>
</comment>
<dbReference type="AlphaFoldDB" id="A0A0N1EC14"/>
<dbReference type="RefSeq" id="WP_054197662.1">
    <property type="nucleotide sequence ID" value="NZ_JNOC01000016.1"/>
</dbReference>
<dbReference type="Proteomes" id="UP000037997">
    <property type="component" value="Unassembled WGS sequence"/>
</dbReference>
<reference evidence="1 2" key="1">
    <citation type="submission" date="2014-06" db="EMBL/GenBank/DDBJ databases">
        <title>Helicobacter pullorum isolates in fresh chicken meat - phenotypic and genotypic features.</title>
        <authorList>
            <person name="Borges V."/>
            <person name="Santos A."/>
            <person name="Correia C.B."/>
            <person name="Saraiva M."/>
            <person name="Menard A."/>
            <person name="Vieira L."/>
            <person name="Sampaio D.A."/>
            <person name="Gomes J.P."/>
            <person name="Oleastro M."/>
        </authorList>
    </citation>
    <scope>NUCLEOTIDE SEQUENCE [LARGE SCALE GENOMIC DNA]</scope>
    <source>
        <strain evidence="1 2">229334/12</strain>
    </source>
</reference>
<dbReference type="PATRIC" id="fig|35818.11.peg.541"/>